<accession>A0ABR1RDC5</accession>
<name>A0ABR1RDC5_9PEZI</name>
<gene>
    <name evidence="2" type="ORF">PG991_011142</name>
</gene>
<evidence type="ECO:0000313" key="3">
    <source>
        <dbReference type="Proteomes" id="UP001396898"/>
    </source>
</evidence>
<dbReference type="Proteomes" id="UP001396898">
    <property type="component" value="Unassembled WGS sequence"/>
</dbReference>
<keyword evidence="3" id="KW-1185">Reference proteome</keyword>
<feature type="region of interest" description="Disordered" evidence="1">
    <location>
        <begin position="20"/>
        <end position="68"/>
    </location>
</feature>
<organism evidence="2 3">
    <name type="scientific">Apiospora marii</name>
    <dbReference type="NCBI Taxonomy" id="335849"/>
    <lineage>
        <taxon>Eukaryota</taxon>
        <taxon>Fungi</taxon>
        <taxon>Dikarya</taxon>
        <taxon>Ascomycota</taxon>
        <taxon>Pezizomycotina</taxon>
        <taxon>Sordariomycetes</taxon>
        <taxon>Xylariomycetidae</taxon>
        <taxon>Amphisphaeriales</taxon>
        <taxon>Apiosporaceae</taxon>
        <taxon>Apiospora</taxon>
    </lineage>
</organism>
<dbReference type="EMBL" id="JAQQWI010000016">
    <property type="protein sequence ID" value="KAK8008591.1"/>
    <property type="molecule type" value="Genomic_DNA"/>
</dbReference>
<evidence type="ECO:0000313" key="2">
    <source>
        <dbReference type="EMBL" id="KAK8008591.1"/>
    </source>
</evidence>
<reference evidence="2 3" key="1">
    <citation type="submission" date="2023-01" db="EMBL/GenBank/DDBJ databases">
        <title>Analysis of 21 Apiospora genomes using comparative genomics revels a genus with tremendous synthesis potential of carbohydrate active enzymes and secondary metabolites.</title>
        <authorList>
            <person name="Sorensen T."/>
        </authorList>
    </citation>
    <scope>NUCLEOTIDE SEQUENCE [LARGE SCALE GENOMIC DNA]</scope>
    <source>
        <strain evidence="2 3">CBS 20057</strain>
    </source>
</reference>
<proteinExistence type="predicted"/>
<protein>
    <submittedName>
        <fullName evidence="2">Uncharacterized protein</fullName>
    </submittedName>
</protein>
<feature type="compositionally biased region" description="Polar residues" evidence="1">
    <location>
        <begin position="40"/>
        <end position="55"/>
    </location>
</feature>
<sequence>MLPLLLMRDTTTGEEAKELEGVTKQTLATNRASEELVDGKTTNAPTRTRIRSLTSGAGEDDGRPANGG</sequence>
<comment type="caution">
    <text evidence="2">The sequence shown here is derived from an EMBL/GenBank/DDBJ whole genome shotgun (WGS) entry which is preliminary data.</text>
</comment>
<evidence type="ECO:0000256" key="1">
    <source>
        <dbReference type="SAM" id="MobiDB-lite"/>
    </source>
</evidence>